<reference evidence="4 5" key="1">
    <citation type="journal article" date="2016" name="Nat. Commun.">
        <title>Thousands of microbial genomes shed light on interconnected biogeochemical processes in an aquifer system.</title>
        <authorList>
            <person name="Anantharaman K."/>
            <person name="Brown C.T."/>
            <person name="Hug L.A."/>
            <person name="Sharon I."/>
            <person name="Castelle C.J."/>
            <person name="Probst A.J."/>
            <person name="Thomas B.C."/>
            <person name="Singh A."/>
            <person name="Wilkins M.J."/>
            <person name="Karaoz U."/>
            <person name="Brodie E.L."/>
            <person name="Williams K.H."/>
            <person name="Hubbard S.S."/>
            <person name="Banfield J.F."/>
        </authorList>
    </citation>
    <scope>NUCLEOTIDE SEQUENCE [LARGE SCALE GENOMIC DNA]</scope>
</reference>
<evidence type="ECO:0000256" key="1">
    <source>
        <dbReference type="SAM" id="Phobius"/>
    </source>
</evidence>
<organism evidence="4 5">
    <name type="scientific">Candidatus Wallbacteria bacterium GWC2_49_35</name>
    <dbReference type="NCBI Taxonomy" id="1817813"/>
    <lineage>
        <taxon>Bacteria</taxon>
        <taxon>Candidatus Walliibacteriota</taxon>
    </lineage>
</organism>
<accession>A0A1F7WMZ8</accession>
<dbReference type="InterPro" id="IPR027383">
    <property type="entry name" value="Znf_put"/>
</dbReference>
<evidence type="ECO:0000313" key="5">
    <source>
        <dbReference type="Proteomes" id="UP000178735"/>
    </source>
</evidence>
<sequence length="371" mass="40969">MDDIEKKCPVTEDDIILFVDRELGETEKRRVESHIKICEKCRGLYETYVRVDRTASELFVSKRPLPEARLEKPFFTRIAAAIKNMLAPRRGFAFGTAALAVLIFSAFLFYYGAGESPKLFTVAIGKFISPAVHNGIGPVDFPGPYEIVADGATVEADTSGIFLSEKFNIIFEAGAKAKLGSTAIRLAAGTIDIDYFKKPAPADFEICTPNARIFIRGTRLAVSYLDNVTKISVAEGRVAVLKKEGELILAAGERAVVMKEGEPSLLPKVEETVNETRETELKIIGEHKNIDAAVPAVYNSDKTEEAKVTEIFLNSGTPQSPLTSETVLKYDENAIACVKTGEVITEKILDYEVDLDSMDEKTRRIFFPKRP</sequence>
<dbReference type="Pfam" id="PF13490">
    <property type="entry name" value="zf-HC2"/>
    <property type="match status" value="1"/>
</dbReference>
<proteinExistence type="predicted"/>
<dbReference type="InterPro" id="IPR006860">
    <property type="entry name" value="FecR"/>
</dbReference>
<keyword evidence="1" id="KW-1133">Transmembrane helix</keyword>
<feature type="domain" description="FecR protein" evidence="2">
    <location>
        <begin position="171"/>
        <end position="238"/>
    </location>
</feature>
<protein>
    <recommendedName>
        <fullName evidence="6">Zinc-finger domain-containing protein</fullName>
    </recommendedName>
</protein>
<evidence type="ECO:0000259" key="2">
    <source>
        <dbReference type="Pfam" id="PF04773"/>
    </source>
</evidence>
<comment type="caution">
    <text evidence="4">The sequence shown here is derived from an EMBL/GenBank/DDBJ whole genome shotgun (WGS) entry which is preliminary data.</text>
</comment>
<evidence type="ECO:0000259" key="3">
    <source>
        <dbReference type="Pfam" id="PF13490"/>
    </source>
</evidence>
<name>A0A1F7WMZ8_9BACT</name>
<dbReference type="Pfam" id="PF04773">
    <property type="entry name" value="FecR"/>
    <property type="match status" value="1"/>
</dbReference>
<keyword evidence="1" id="KW-0472">Membrane</keyword>
<feature type="domain" description="Putative zinc-finger" evidence="3">
    <location>
        <begin position="11"/>
        <end position="42"/>
    </location>
</feature>
<evidence type="ECO:0000313" key="4">
    <source>
        <dbReference type="EMBL" id="OGM03385.1"/>
    </source>
</evidence>
<keyword evidence="1" id="KW-0812">Transmembrane</keyword>
<dbReference type="Gene3D" id="2.60.120.1440">
    <property type="match status" value="1"/>
</dbReference>
<dbReference type="AlphaFoldDB" id="A0A1F7WMZ8"/>
<feature type="transmembrane region" description="Helical" evidence="1">
    <location>
        <begin position="92"/>
        <end position="113"/>
    </location>
</feature>
<dbReference type="Proteomes" id="UP000178735">
    <property type="component" value="Unassembled WGS sequence"/>
</dbReference>
<evidence type="ECO:0008006" key="6">
    <source>
        <dbReference type="Google" id="ProtNLM"/>
    </source>
</evidence>
<gene>
    <name evidence="4" type="ORF">A2008_07130</name>
</gene>
<dbReference type="EMBL" id="MGFH01000168">
    <property type="protein sequence ID" value="OGM03385.1"/>
    <property type="molecule type" value="Genomic_DNA"/>
</dbReference>